<accession>A0ABU0HTG3</accession>
<evidence type="ECO:0000313" key="2">
    <source>
        <dbReference type="EMBL" id="MDQ0445611.1"/>
    </source>
</evidence>
<feature type="region of interest" description="Disordered" evidence="1">
    <location>
        <begin position="81"/>
        <end position="102"/>
    </location>
</feature>
<feature type="compositionally biased region" description="Basic and acidic residues" evidence="1">
    <location>
        <begin position="158"/>
        <end position="169"/>
    </location>
</feature>
<name>A0ABU0HTG3_9HYPH</name>
<protein>
    <submittedName>
        <fullName evidence="2">Uncharacterized protein</fullName>
    </submittedName>
</protein>
<sequence length="169" mass="19252">MIRQSSPGMLPGALSFRREKCESQSGKLPVSQPRQSGRLKRWLQGIVLQRISSGLLPRRRSDRKHLLPSRRLRGMLALLRAKRRPRREGRSQPARDKRHSGEHLMSHKFKIGQHVRQAGISYFGNKSVTDGLFEIVRLMPDDRSGEPTYRIKSAGGERAVRESELSHAA</sequence>
<proteinExistence type="predicted"/>
<feature type="region of interest" description="Disordered" evidence="1">
    <location>
        <begin position="142"/>
        <end position="169"/>
    </location>
</feature>
<comment type="caution">
    <text evidence="2">The sequence shown here is derived from an EMBL/GenBank/DDBJ whole genome shotgun (WGS) entry which is preliminary data.</text>
</comment>
<dbReference type="Proteomes" id="UP001231124">
    <property type="component" value="Unassembled WGS sequence"/>
</dbReference>
<dbReference type="EMBL" id="JAUSVP010000001">
    <property type="protein sequence ID" value="MDQ0445611.1"/>
    <property type="molecule type" value="Genomic_DNA"/>
</dbReference>
<gene>
    <name evidence="2" type="ORF">QO012_000089</name>
</gene>
<organism evidence="2 3">
    <name type="scientific">Methylobacterium aerolatum</name>
    <dbReference type="NCBI Taxonomy" id="418708"/>
    <lineage>
        <taxon>Bacteria</taxon>
        <taxon>Pseudomonadati</taxon>
        <taxon>Pseudomonadota</taxon>
        <taxon>Alphaproteobacteria</taxon>
        <taxon>Hyphomicrobiales</taxon>
        <taxon>Methylobacteriaceae</taxon>
        <taxon>Methylobacterium</taxon>
    </lineage>
</organism>
<reference evidence="2 3" key="1">
    <citation type="submission" date="2023-07" db="EMBL/GenBank/DDBJ databases">
        <title>Genomic Encyclopedia of Type Strains, Phase IV (KMG-IV): sequencing the most valuable type-strain genomes for metagenomic binning, comparative biology and taxonomic classification.</title>
        <authorList>
            <person name="Goeker M."/>
        </authorList>
    </citation>
    <scope>NUCLEOTIDE SEQUENCE [LARGE SCALE GENOMIC DNA]</scope>
    <source>
        <strain evidence="2 3">DSM 19013</strain>
    </source>
</reference>
<evidence type="ECO:0000256" key="1">
    <source>
        <dbReference type="SAM" id="MobiDB-lite"/>
    </source>
</evidence>
<keyword evidence="3" id="KW-1185">Reference proteome</keyword>
<feature type="compositionally biased region" description="Basic and acidic residues" evidence="1">
    <location>
        <begin position="88"/>
        <end position="102"/>
    </location>
</feature>
<evidence type="ECO:0000313" key="3">
    <source>
        <dbReference type="Proteomes" id="UP001231124"/>
    </source>
</evidence>